<proteinExistence type="predicted"/>
<reference evidence="1" key="2">
    <citation type="submission" date="2018-05" db="EMBL/GenBank/DDBJ databases">
        <title>OpunRS2 (Oryza punctata Reference Sequence Version 2).</title>
        <authorList>
            <person name="Zhang J."/>
            <person name="Kudrna D."/>
            <person name="Lee S."/>
            <person name="Talag J."/>
            <person name="Welchert J."/>
            <person name="Wing R.A."/>
        </authorList>
    </citation>
    <scope>NUCLEOTIDE SEQUENCE [LARGE SCALE GENOMIC DNA]</scope>
</reference>
<dbReference type="EnsemblPlants" id="OPUNC11G15360.1">
    <property type="protein sequence ID" value="OPUNC11G15360.1"/>
    <property type="gene ID" value="OPUNC11G15360"/>
</dbReference>
<dbReference type="AlphaFoldDB" id="A0A0E0MGT6"/>
<dbReference type="HOGENOM" id="CLU_1771075_0_0_1"/>
<evidence type="ECO:0000313" key="1">
    <source>
        <dbReference type="EnsemblPlants" id="OPUNC11G15360.1"/>
    </source>
</evidence>
<dbReference type="Gramene" id="OPUNC11G15360.1">
    <property type="protein sequence ID" value="OPUNC11G15360.1"/>
    <property type="gene ID" value="OPUNC11G15360"/>
</dbReference>
<reference evidence="1" key="1">
    <citation type="submission" date="2015-04" db="UniProtKB">
        <authorList>
            <consortium name="EnsemblPlants"/>
        </authorList>
    </citation>
    <scope>IDENTIFICATION</scope>
</reference>
<name>A0A0E0MGT6_ORYPU</name>
<evidence type="ECO:0000313" key="2">
    <source>
        <dbReference type="Proteomes" id="UP000026962"/>
    </source>
</evidence>
<organism evidence="1">
    <name type="scientific">Oryza punctata</name>
    <name type="common">Red rice</name>
    <dbReference type="NCBI Taxonomy" id="4537"/>
    <lineage>
        <taxon>Eukaryota</taxon>
        <taxon>Viridiplantae</taxon>
        <taxon>Streptophyta</taxon>
        <taxon>Embryophyta</taxon>
        <taxon>Tracheophyta</taxon>
        <taxon>Spermatophyta</taxon>
        <taxon>Magnoliopsida</taxon>
        <taxon>Liliopsida</taxon>
        <taxon>Poales</taxon>
        <taxon>Poaceae</taxon>
        <taxon>BOP clade</taxon>
        <taxon>Oryzoideae</taxon>
        <taxon>Oryzeae</taxon>
        <taxon>Oryzinae</taxon>
        <taxon>Oryza</taxon>
    </lineage>
</organism>
<sequence>MTEERPPVTSSIVAWIVEDAATGDELPRGTWTVGQPAMTLWCPPPDTSQISPKTSKYHMTRGWNHLIPDSYHLISRKYHMIHGRNRLIPHKYHMINDRNHLISYKYCLIPEFDSWEKVLEEYSRSSFCPHIIFFERIDLVSEAGTEA</sequence>
<protein>
    <submittedName>
        <fullName evidence="1">Uncharacterized protein</fullName>
    </submittedName>
</protein>
<dbReference type="Proteomes" id="UP000026962">
    <property type="component" value="Chromosome 11"/>
</dbReference>
<keyword evidence="2" id="KW-1185">Reference proteome</keyword>
<accession>A0A0E0MGT6</accession>